<gene>
    <name evidence="3" type="ORF">A3D01_04875</name>
</gene>
<dbReference type="PANTHER" id="PTHR43685">
    <property type="entry name" value="GLYCOSYLTRANSFERASE"/>
    <property type="match status" value="1"/>
</dbReference>
<comment type="caution">
    <text evidence="3">The sequence shown here is derived from an EMBL/GenBank/DDBJ whole genome shotgun (WGS) entry which is preliminary data.</text>
</comment>
<protein>
    <recommendedName>
        <fullName evidence="2">Glycosyltransferase 2-like domain-containing protein</fullName>
    </recommendedName>
</protein>
<dbReference type="Gene3D" id="3.90.550.10">
    <property type="entry name" value="Spore Coat Polysaccharide Biosynthesis Protein SpsA, Chain A"/>
    <property type="match status" value="1"/>
</dbReference>
<dbReference type="Proteomes" id="UP000177169">
    <property type="component" value="Unassembled WGS sequence"/>
</dbReference>
<sequence>MKKKMKNTPFVSVVVPMYNAEKFILPAIRSILKTAYANFEIVIVDDISTDESYRLVFKHFSDNSRVRIFKNRKKLLAAGSRNKGVELSKGEYIALLDHDVLVDRNWLTEAMKVFKKNPTAGTVQGVVLDITRRNIIQHAGIKINAYLGWVISLGFGQDIRTFKLEEKEVFADATGLIFKKEAWERVGGFDEKLAINVDDWDFNWRIWLAGYKQILAPKSLTYHWSKKQQTRDAWIKRTNWEFHFAKVPWLFIKNYELVNVIKYLPIYLVVGLFRGVFNILFRLNPAVLAGYIKAVCWIIINFGDLLQKRNIVQSQRKISDTYLMNNVMDKSFVFEYFIRHWLPIIKLGRAMSSENY</sequence>
<reference evidence="3 4" key="1">
    <citation type="journal article" date="2016" name="Nat. Commun.">
        <title>Thousands of microbial genomes shed light on interconnected biogeochemical processes in an aquifer system.</title>
        <authorList>
            <person name="Anantharaman K."/>
            <person name="Brown C.T."/>
            <person name="Hug L.A."/>
            <person name="Sharon I."/>
            <person name="Castelle C.J."/>
            <person name="Probst A.J."/>
            <person name="Thomas B.C."/>
            <person name="Singh A."/>
            <person name="Wilkins M.J."/>
            <person name="Karaoz U."/>
            <person name="Brodie E.L."/>
            <person name="Williams K.H."/>
            <person name="Hubbard S.S."/>
            <person name="Banfield J.F."/>
        </authorList>
    </citation>
    <scope>NUCLEOTIDE SEQUENCE [LARGE SCALE GENOMIC DNA]</scope>
</reference>
<keyword evidence="1" id="KW-0472">Membrane</keyword>
<feature type="transmembrane region" description="Helical" evidence="1">
    <location>
        <begin position="287"/>
        <end position="306"/>
    </location>
</feature>
<dbReference type="AlphaFoldDB" id="A0A1F7Z078"/>
<dbReference type="EMBL" id="MGGR01000027">
    <property type="protein sequence ID" value="OGM32880.1"/>
    <property type="molecule type" value="Genomic_DNA"/>
</dbReference>
<evidence type="ECO:0000256" key="1">
    <source>
        <dbReference type="SAM" id="Phobius"/>
    </source>
</evidence>
<proteinExistence type="predicted"/>
<dbReference type="InterPro" id="IPR029044">
    <property type="entry name" value="Nucleotide-diphossugar_trans"/>
</dbReference>
<feature type="transmembrane region" description="Helical" evidence="1">
    <location>
        <begin position="260"/>
        <end position="281"/>
    </location>
</feature>
<dbReference type="SUPFAM" id="SSF53448">
    <property type="entry name" value="Nucleotide-diphospho-sugar transferases"/>
    <property type="match status" value="1"/>
</dbReference>
<accession>A0A1F7Z078</accession>
<feature type="domain" description="Glycosyltransferase 2-like" evidence="2">
    <location>
        <begin position="12"/>
        <end position="183"/>
    </location>
</feature>
<name>A0A1F7Z078_9BACT</name>
<dbReference type="PANTHER" id="PTHR43685:SF2">
    <property type="entry name" value="GLYCOSYLTRANSFERASE 2-LIKE DOMAIN-CONTAINING PROTEIN"/>
    <property type="match status" value="1"/>
</dbReference>
<dbReference type="Pfam" id="PF00535">
    <property type="entry name" value="Glycos_transf_2"/>
    <property type="match status" value="1"/>
</dbReference>
<organism evidence="3 4">
    <name type="scientific">Candidatus Woesebacteria bacterium RIFCSPHIGHO2_02_FULL_39_13</name>
    <dbReference type="NCBI Taxonomy" id="1802505"/>
    <lineage>
        <taxon>Bacteria</taxon>
        <taxon>Candidatus Woeseibacteriota</taxon>
    </lineage>
</organism>
<keyword evidence="1" id="KW-0812">Transmembrane</keyword>
<dbReference type="InterPro" id="IPR050834">
    <property type="entry name" value="Glycosyltransf_2"/>
</dbReference>
<keyword evidence="1" id="KW-1133">Transmembrane helix</keyword>
<dbReference type="InterPro" id="IPR001173">
    <property type="entry name" value="Glyco_trans_2-like"/>
</dbReference>
<evidence type="ECO:0000313" key="3">
    <source>
        <dbReference type="EMBL" id="OGM32880.1"/>
    </source>
</evidence>
<dbReference type="STRING" id="1802505.A3D01_04875"/>
<evidence type="ECO:0000259" key="2">
    <source>
        <dbReference type="Pfam" id="PF00535"/>
    </source>
</evidence>
<evidence type="ECO:0000313" key="4">
    <source>
        <dbReference type="Proteomes" id="UP000177169"/>
    </source>
</evidence>